<dbReference type="RefSeq" id="WP_285231073.1">
    <property type="nucleotide sequence ID" value="NZ_CP116346.1"/>
</dbReference>
<evidence type="ECO:0000313" key="1">
    <source>
        <dbReference type="EMBL" id="WIT10004.1"/>
    </source>
</evidence>
<dbReference type="Proteomes" id="UP001177769">
    <property type="component" value="Chromosome"/>
</dbReference>
<dbReference type="EMBL" id="CP116346">
    <property type="protein sequence ID" value="WIT10004.1"/>
    <property type="molecule type" value="Genomic_DNA"/>
</dbReference>
<reference evidence="1" key="1">
    <citation type="submission" date="2023-01" db="EMBL/GenBank/DDBJ databases">
        <title>Whole genome sequence of Paucibacter sp. S2-9 isolated from pond sediment.</title>
        <authorList>
            <person name="Jung J.Y."/>
        </authorList>
    </citation>
    <scope>NUCLEOTIDE SEQUENCE</scope>
    <source>
        <strain evidence="1">S2-9</strain>
    </source>
</reference>
<name>A0AA95ND45_9BURK</name>
<proteinExistence type="predicted"/>
<protein>
    <submittedName>
        <fullName evidence="1">Uncharacterized protein</fullName>
    </submittedName>
</protein>
<sequence>MLSGLAVAGLVATLLQHLTPTLAASVFAAALLLAAATAAWLARTLGCRDYRYRLRWDGQAWWLASGEQPELPVRVSVAMDLDHWLLLRAQRPGWRLAWRPLYLPLAEVAAQAHWPELRATLFSAGQA</sequence>
<dbReference type="KEGG" id="pais:PFX98_13770"/>
<evidence type="ECO:0000313" key="2">
    <source>
        <dbReference type="Proteomes" id="UP001177769"/>
    </source>
</evidence>
<accession>A0AA95ND45</accession>
<keyword evidence="2" id="KW-1185">Reference proteome</keyword>
<organism evidence="1 2">
    <name type="scientific">Paucibacter sediminis</name>
    <dbReference type="NCBI Taxonomy" id="3019553"/>
    <lineage>
        <taxon>Bacteria</taxon>
        <taxon>Pseudomonadati</taxon>
        <taxon>Pseudomonadota</taxon>
        <taxon>Betaproteobacteria</taxon>
        <taxon>Burkholderiales</taxon>
        <taxon>Sphaerotilaceae</taxon>
        <taxon>Roseateles</taxon>
    </lineage>
</organism>
<dbReference type="AlphaFoldDB" id="A0AA95ND45"/>
<gene>
    <name evidence="1" type="ORF">PFX98_13770</name>
</gene>